<proteinExistence type="predicted"/>
<evidence type="ECO:0000256" key="4">
    <source>
        <dbReference type="ARBA" id="ARBA00022989"/>
    </source>
</evidence>
<evidence type="ECO:0000256" key="2">
    <source>
        <dbReference type="ARBA" id="ARBA00022475"/>
    </source>
</evidence>
<accession>A0A8K0VBG3</accession>
<gene>
    <name evidence="7" type="ORF">JL811_03020</name>
</gene>
<sequence>MSFPLDLLTVLTFVPAALALNLTPGADMMFTLGQGLRGGAGAAIGAAAGITAGCFVHIGLAAAGLGAVLATQPVLFDVIRWIGVAYLLWLAVSALRSGGATPDRRRPLSPLGAFRDGFLVNLANPKVILFVLAFVPQFVDPARGQPVLQFVMLGAILGLGGMIVNSAVGLTAGRFGSRLASARAARVLGIATAGIFSLLALRLALMTRA</sequence>
<keyword evidence="2" id="KW-1003">Cell membrane</keyword>
<comment type="caution">
    <text evidence="7">The sequence shown here is derived from an EMBL/GenBank/DDBJ whole genome shotgun (WGS) entry which is preliminary data.</text>
</comment>
<dbReference type="EMBL" id="JAESVN010000001">
    <property type="protein sequence ID" value="MBL4916182.1"/>
    <property type="molecule type" value="Genomic_DNA"/>
</dbReference>
<evidence type="ECO:0000256" key="5">
    <source>
        <dbReference type="ARBA" id="ARBA00023136"/>
    </source>
</evidence>
<evidence type="ECO:0000256" key="1">
    <source>
        <dbReference type="ARBA" id="ARBA00004651"/>
    </source>
</evidence>
<keyword evidence="8" id="KW-1185">Reference proteome</keyword>
<dbReference type="PANTHER" id="PTHR30086:SF20">
    <property type="entry name" value="ARGININE EXPORTER PROTEIN ARGO-RELATED"/>
    <property type="match status" value="1"/>
</dbReference>
<dbReference type="PIRSF" id="PIRSF006324">
    <property type="entry name" value="LeuE"/>
    <property type="match status" value="1"/>
</dbReference>
<dbReference type="Pfam" id="PF01810">
    <property type="entry name" value="LysE"/>
    <property type="match status" value="1"/>
</dbReference>
<dbReference type="RefSeq" id="WP_202686817.1">
    <property type="nucleotide sequence ID" value="NZ_JAESVN010000001.1"/>
</dbReference>
<dbReference type="GO" id="GO:0015171">
    <property type="term" value="F:amino acid transmembrane transporter activity"/>
    <property type="evidence" value="ECO:0007669"/>
    <property type="project" value="TreeGrafter"/>
</dbReference>
<keyword evidence="5 6" id="KW-0472">Membrane</keyword>
<feature type="transmembrane region" description="Helical" evidence="6">
    <location>
        <begin position="78"/>
        <end position="98"/>
    </location>
</feature>
<dbReference type="GO" id="GO:0005886">
    <property type="term" value="C:plasma membrane"/>
    <property type="evidence" value="ECO:0007669"/>
    <property type="project" value="UniProtKB-SubCell"/>
</dbReference>
<evidence type="ECO:0000313" key="7">
    <source>
        <dbReference type="EMBL" id="MBL4916182.1"/>
    </source>
</evidence>
<keyword evidence="4 6" id="KW-1133">Transmembrane helix</keyword>
<dbReference type="PANTHER" id="PTHR30086">
    <property type="entry name" value="ARGININE EXPORTER PROTEIN ARGO"/>
    <property type="match status" value="1"/>
</dbReference>
<dbReference type="Proteomes" id="UP000648908">
    <property type="component" value="Unassembled WGS sequence"/>
</dbReference>
<reference evidence="7" key="1">
    <citation type="submission" date="2021-01" db="EMBL/GenBank/DDBJ databases">
        <title>Tabrizicola alba sp. nov. a motile alkaliphilic bacterium isolated from a soda lake.</title>
        <authorList>
            <person name="Szuroczki S."/>
            <person name="Abbaszade G."/>
            <person name="Schumann P."/>
            <person name="Toth E."/>
        </authorList>
    </citation>
    <scope>NUCLEOTIDE SEQUENCE</scope>
    <source>
        <strain evidence="7">DMG-N-6</strain>
    </source>
</reference>
<feature type="transmembrane region" description="Helical" evidence="6">
    <location>
        <begin position="43"/>
        <end position="71"/>
    </location>
</feature>
<dbReference type="AlphaFoldDB" id="A0A8K0VBG3"/>
<evidence type="ECO:0000313" key="8">
    <source>
        <dbReference type="Proteomes" id="UP000648908"/>
    </source>
</evidence>
<dbReference type="InterPro" id="IPR001123">
    <property type="entry name" value="LeuE-type"/>
</dbReference>
<keyword evidence="3 6" id="KW-0812">Transmembrane</keyword>
<feature type="transmembrane region" description="Helical" evidence="6">
    <location>
        <begin position="184"/>
        <end position="205"/>
    </location>
</feature>
<feature type="transmembrane region" description="Helical" evidence="6">
    <location>
        <begin position="118"/>
        <end position="135"/>
    </location>
</feature>
<protein>
    <submittedName>
        <fullName evidence="7">LysE family translocator</fullName>
    </submittedName>
</protein>
<evidence type="ECO:0000256" key="6">
    <source>
        <dbReference type="SAM" id="Phobius"/>
    </source>
</evidence>
<name>A0A8K0VBG3_9RHOB</name>
<evidence type="ECO:0000256" key="3">
    <source>
        <dbReference type="ARBA" id="ARBA00022692"/>
    </source>
</evidence>
<organism evidence="7 8">
    <name type="scientific">Szabonella alba</name>
    <dbReference type="NCBI Taxonomy" id="2804194"/>
    <lineage>
        <taxon>Bacteria</taxon>
        <taxon>Pseudomonadati</taxon>
        <taxon>Pseudomonadota</taxon>
        <taxon>Alphaproteobacteria</taxon>
        <taxon>Rhodobacterales</taxon>
        <taxon>Paracoccaceae</taxon>
        <taxon>Szabonella</taxon>
    </lineage>
</organism>
<feature type="transmembrane region" description="Helical" evidence="6">
    <location>
        <begin position="147"/>
        <end position="172"/>
    </location>
</feature>
<comment type="subcellular location">
    <subcellularLocation>
        <location evidence="1">Cell membrane</location>
        <topology evidence="1">Multi-pass membrane protein</topology>
    </subcellularLocation>
</comment>